<reference evidence="4 5" key="1">
    <citation type="submission" date="2017-10" db="EMBL/GenBank/DDBJ databases">
        <title>Sequencing the genomes of 1000 actinobacteria strains.</title>
        <authorList>
            <person name="Klenk H.-P."/>
        </authorList>
    </citation>
    <scope>NUCLEOTIDE SEQUENCE [LARGE SCALE GENOMIC DNA]</scope>
    <source>
        <strain evidence="4 5">DSM 21838</strain>
    </source>
</reference>
<dbReference type="SUPFAM" id="SSF55729">
    <property type="entry name" value="Acyl-CoA N-acyltransferases (Nat)"/>
    <property type="match status" value="1"/>
</dbReference>
<accession>A0A2A9ELV9</accession>
<dbReference type="Pfam" id="PF00583">
    <property type="entry name" value="Acetyltransf_1"/>
    <property type="match status" value="1"/>
</dbReference>
<proteinExistence type="predicted"/>
<dbReference type="Gene3D" id="3.40.630.30">
    <property type="match status" value="1"/>
</dbReference>
<dbReference type="InterPro" id="IPR000182">
    <property type="entry name" value="GNAT_dom"/>
</dbReference>
<comment type="caution">
    <text evidence="4">The sequence shown here is derived from an EMBL/GenBank/DDBJ whole genome shotgun (WGS) entry which is preliminary data.</text>
</comment>
<sequence>MELTDQGITVERVSEQDWRTLRDVRLRALAEAPQAFGSTLERELAFDESTWRERAAAGRTFLALRAGQVVGLAGYYVEPGHEDERQLVSMWVDPYARGSGAAALLVSAVREAAAAEGARTLTLFVADGNDRARHLYERLGFRSTGERQALPSDPLRGEERFALSLR</sequence>
<keyword evidence="1 4" id="KW-0808">Transferase</keyword>
<dbReference type="CDD" id="cd04301">
    <property type="entry name" value="NAT_SF"/>
    <property type="match status" value="1"/>
</dbReference>
<dbReference type="PANTHER" id="PTHR43877">
    <property type="entry name" value="AMINOALKYLPHOSPHONATE N-ACETYLTRANSFERASE-RELATED-RELATED"/>
    <property type="match status" value="1"/>
</dbReference>
<dbReference type="GO" id="GO:0016747">
    <property type="term" value="F:acyltransferase activity, transferring groups other than amino-acyl groups"/>
    <property type="evidence" value="ECO:0007669"/>
    <property type="project" value="InterPro"/>
</dbReference>
<keyword evidence="5" id="KW-1185">Reference proteome</keyword>
<dbReference type="RefSeq" id="WP_245862421.1">
    <property type="nucleotide sequence ID" value="NZ_PDJI01000004.1"/>
</dbReference>
<dbReference type="Proteomes" id="UP000222106">
    <property type="component" value="Unassembled WGS sequence"/>
</dbReference>
<dbReference type="PANTHER" id="PTHR43877:SF2">
    <property type="entry name" value="AMINOALKYLPHOSPHONATE N-ACETYLTRANSFERASE-RELATED"/>
    <property type="match status" value="1"/>
</dbReference>
<dbReference type="AlphaFoldDB" id="A0A2A9ELV9"/>
<dbReference type="PROSITE" id="PS51186">
    <property type="entry name" value="GNAT"/>
    <property type="match status" value="1"/>
</dbReference>
<evidence type="ECO:0000313" key="4">
    <source>
        <dbReference type="EMBL" id="PFG39898.1"/>
    </source>
</evidence>
<evidence type="ECO:0000256" key="1">
    <source>
        <dbReference type="ARBA" id="ARBA00022679"/>
    </source>
</evidence>
<evidence type="ECO:0000256" key="2">
    <source>
        <dbReference type="ARBA" id="ARBA00023315"/>
    </source>
</evidence>
<feature type="domain" description="N-acetyltransferase" evidence="3">
    <location>
        <begin position="8"/>
        <end position="166"/>
    </location>
</feature>
<dbReference type="InterPro" id="IPR050832">
    <property type="entry name" value="Bact_Acetyltransf"/>
</dbReference>
<evidence type="ECO:0000259" key="3">
    <source>
        <dbReference type="PROSITE" id="PS51186"/>
    </source>
</evidence>
<organism evidence="4 5">
    <name type="scientific">Georgenia soli</name>
    <dbReference type="NCBI Taxonomy" id="638953"/>
    <lineage>
        <taxon>Bacteria</taxon>
        <taxon>Bacillati</taxon>
        <taxon>Actinomycetota</taxon>
        <taxon>Actinomycetes</taxon>
        <taxon>Micrococcales</taxon>
        <taxon>Bogoriellaceae</taxon>
        <taxon>Georgenia</taxon>
    </lineage>
</organism>
<dbReference type="EMBL" id="PDJI01000004">
    <property type="protein sequence ID" value="PFG39898.1"/>
    <property type="molecule type" value="Genomic_DNA"/>
</dbReference>
<name>A0A2A9ELV9_9MICO</name>
<keyword evidence="2" id="KW-0012">Acyltransferase</keyword>
<dbReference type="InterPro" id="IPR016181">
    <property type="entry name" value="Acyl_CoA_acyltransferase"/>
</dbReference>
<protein>
    <submittedName>
        <fullName evidence="4">Acetyltransferase (GNAT) family protein</fullName>
    </submittedName>
</protein>
<gene>
    <name evidence="4" type="ORF">ATJ97_2418</name>
</gene>
<evidence type="ECO:0000313" key="5">
    <source>
        <dbReference type="Proteomes" id="UP000222106"/>
    </source>
</evidence>